<dbReference type="OrthoDB" id="5985073at2759"/>
<gene>
    <name evidence="4" type="ORF">BT96DRAFT_891999</name>
</gene>
<sequence length="179" mass="18858">MYFVLGAHVLTQSSCQANYTVVSGDACVPIAAKFNAGFLLKYLSQNAVNANCDNLFVGQKLCIPFPPQGCSAQHTIISGDNCQTIAAEFGTTYAALLTANPTVDANCDNLTVGKVLCIPAATCSAQYTIKSGDVCISIANQFGITTAELEAANSEIDPLCNNLQVDEVNITLSWLNCCC</sequence>
<dbReference type="SUPFAM" id="SSF54106">
    <property type="entry name" value="LysM domain"/>
    <property type="match status" value="3"/>
</dbReference>
<dbReference type="GO" id="GO:0008061">
    <property type="term" value="F:chitin binding"/>
    <property type="evidence" value="ECO:0007669"/>
    <property type="project" value="UniProtKB-KW"/>
</dbReference>
<keyword evidence="2" id="KW-0843">Virulence</keyword>
<dbReference type="PANTHER" id="PTHR34997">
    <property type="entry name" value="AM15"/>
    <property type="match status" value="1"/>
</dbReference>
<evidence type="ECO:0000256" key="2">
    <source>
        <dbReference type="ARBA" id="ARBA00023026"/>
    </source>
</evidence>
<protein>
    <recommendedName>
        <fullName evidence="3">LysM domain-containing protein</fullName>
    </recommendedName>
</protein>
<feature type="domain" description="LysM" evidence="3">
    <location>
        <begin position="72"/>
        <end position="118"/>
    </location>
</feature>
<evidence type="ECO:0000256" key="1">
    <source>
        <dbReference type="ARBA" id="ARBA00022669"/>
    </source>
</evidence>
<evidence type="ECO:0000313" key="5">
    <source>
        <dbReference type="Proteomes" id="UP000799118"/>
    </source>
</evidence>
<dbReference type="EMBL" id="ML769958">
    <property type="protein sequence ID" value="KAE9385651.1"/>
    <property type="molecule type" value="Genomic_DNA"/>
</dbReference>
<dbReference type="PROSITE" id="PS51782">
    <property type="entry name" value="LYSM"/>
    <property type="match status" value="3"/>
</dbReference>
<evidence type="ECO:0000313" key="4">
    <source>
        <dbReference type="EMBL" id="KAE9385651.1"/>
    </source>
</evidence>
<evidence type="ECO:0000259" key="3">
    <source>
        <dbReference type="PROSITE" id="PS51782"/>
    </source>
</evidence>
<dbReference type="InterPro" id="IPR018392">
    <property type="entry name" value="LysM"/>
</dbReference>
<dbReference type="InterPro" id="IPR052210">
    <property type="entry name" value="LysM1-like"/>
</dbReference>
<feature type="domain" description="LysM" evidence="3">
    <location>
        <begin position="125"/>
        <end position="171"/>
    </location>
</feature>
<dbReference type="InterPro" id="IPR036779">
    <property type="entry name" value="LysM_dom_sf"/>
</dbReference>
<dbReference type="CDD" id="cd00118">
    <property type="entry name" value="LysM"/>
    <property type="match status" value="2"/>
</dbReference>
<keyword evidence="1" id="KW-0147">Chitin-binding</keyword>
<feature type="domain" description="LysM" evidence="3">
    <location>
        <begin position="17"/>
        <end position="63"/>
    </location>
</feature>
<dbReference type="AlphaFoldDB" id="A0A6A4GJ52"/>
<dbReference type="Pfam" id="PF01476">
    <property type="entry name" value="LysM"/>
    <property type="match status" value="3"/>
</dbReference>
<organism evidence="4 5">
    <name type="scientific">Gymnopus androsaceus JB14</name>
    <dbReference type="NCBI Taxonomy" id="1447944"/>
    <lineage>
        <taxon>Eukaryota</taxon>
        <taxon>Fungi</taxon>
        <taxon>Dikarya</taxon>
        <taxon>Basidiomycota</taxon>
        <taxon>Agaricomycotina</taxon>
        <taxon>Agaricomycetes</taxon>
        <taxon>Agaricomycetidae</taxon>
        <taxon>Agaricales</taxon>
        <taxon>Marasmiineae</taxon>
        <taxon>Omphalotaceae</taxon>
        <taxon>Gymnopus</taxon>
    </lineage>
</organism>
<dbReference type="Proteomes" id="UP000799118">
    <property type="component" value="Unassembled WGS sequence"/>
</dbReference>
<dbReference type="PANTHER" id="PTHR34997:SF1">
    <property type="entry name" value="PEPTIDOGLYCAN-BINDING LYSIN DOMAIN"/>
    <property type="match status" value="1"/>
</dbReference>
<dbReference type="SMART" id="SM00257">
    <property type="entry name" value="LysM"/>
    <property type="match status" value="3"/>
</dbReference>
<reference evidence="4" key="1">
    <citation type="journal article" date="2019" name="Environ. Microbiol.">
        <title>Fungal ecological strategies reflected in gene transcription - a case study of two litter decomposers.</title>
        <authorList>
            <person name="Barbi F."/>
            <person name="Kohler A."/>
            <person name="Barry K."/>
            <person name="Baskaran P."/>
            <person name="Daum C."/>
            <person name="Fauchery L."/>
            <person name="Ihrmark K."/>
            <person name="Kuo A."/>
            <person name="LaButti K."/>
            <person name="Lipzen A."/>
            <person name="Morin E."/>
            <person name="Grigoriev I.V."/>
            <person name="Henrissat B."/>
            <person name="Lindahl B."/>
            <person name="Martin F."/>
        </authorList>
    </citation>
    <scope>NUCLEOTIDE SEQUENCE</scope>
    <source>
        <strain evidence="4">JB14</strain>
    </source>
</reference>
<accession>A0A6A4GJ52</accession>
<name>A0A6A4GJ52_9AGAR</name>
<keyword evidence="5" id="KW-1185">Reference proteome</keyword>
<proteinExistence type="predicted"/>
<dbReference type="Gene3D" id="3.10.350.10">
    <property type="entry name" value="LysM domain"/>
    <property type="match status" value="3"/>
</dbReference>